<feature type="region of interest" description="Disordered" evidence="1">
    <location>
        <begin position="1"/>
        <end position="35"/>
    </location>
</feature>
<reference evidence="2 3" key="1">
    <citation type="submission" date="2019-02" db="EMBL/GenBank/DDBJ databases">
        <title>Genome sequencing of the rare red list fungi Antrodiella citrinella (Flaviporus citrinellus).</title>
        <authorList>
            <person name="Buettner E."/>
            <person name="Kellner H."/>
        </authorList>
    </citation>
    <scope>NUCLEOTIDE SEQUENCE [LARGE SCALE GENOMIC DNA]</scope>
    <source>
        <strain evidence="2 3">DSM 108506</strain>
    </source>
</reference>
<keyword evidence="3" id="KW-1185">Reference proteome</keyword>
<evidence type="ECO:0000256" key="1">
    <source>
        <dbReference type="SAM" id="MobiDB-lite"/>
    </source>
</evidence>
<sequence>MTSSNTSTACLPPMASANSATEQKKTGSRSIGARPARPSFTTCVSILKALFTHRLTPAVVNAVPEQRQEETQVRVLRLAAPTGDARVQTAPAPPPLPPSPEDDHLQHLVLAPPYDAASYTRLPPDHLVHPFRIPFLLIARLFLIHATTPSPSSTPSDIQRLEDLFSAYEGPDTCWARRAQGHRHPRDAQSGGVRDARTAVGRV</sequence>
<evidence type="ECO:0000313" key="3">
    <source>
        <dbReference type="Proteomes" id="UP000308730"/>
    </source>
</evidence>
<accession>A0A4S4LYJ5</accession>
<dbReference type="Proteomes" id="UP000308730">
    <property type="component" value="Unassembled WGS sequence"/>
</dbReference>
<dbReference type="AlphaFoldDB" id="A0A4S4LYJ5"/>
<comment type="caution">
    <text evidence="2">The sequence shown here is derived from an EMBL/GenBank/DDBJ whole genome shotgun (WGS) entry which is preliminary data.</text>
</comment>
<gene>
    <name evidence="2" type="ORF">EUX98_g9087</name>
</gene>
<name>A0A4S4LYJ5_9APHY</name>
<feature type="region of interest" description="Disordered" evidence="1">
    <location>
        <begin position="179"/>
        <end position="203"/>
    </location>
</feature>
<protein>
    <submittedName>
        <fullName evidence="2">Uncharacterized protein</fullName>
    </submittedName>
</protein>
<dbReference type="EMBL" id="SGPM01000639">
    <property type="protein sequence ID" value="THH17652.1"/>
    <property type="molecule type" value="Genomic_DNA"/>
</dbReference>
<organism evidence="2 3">
    <name type="scientific">Antrodiella citrinella</name>
    <dbReference type="NCBI Taxonomy" id="2447956"/>
    <lineage>
        <taxon>Eukaryota</taxon>
        <taxon>Fungi</taxon>
        <taxon>Dikarya</taxon>
        <taxon>Basidiomycota</taxon>
        <taxon>Agaricomycotina</taxon>
        <taxon>Agaricomycetes</taxon>
        <taxon>Polyporales</taxon>
        <taxon>Steccherinaceae</taxon>
        <taxon>Antrodiella</taxon>
    </lineage>
</organism>
<proteinExistence type="predicted"/>
<evidence type="ECO:0000313" key="2">
    <source>
        <dbReference type="EMBL" id="THH17652.1"/>
    </source>
</evidence>